<keyword evidence="2" id="KW-0812">Transmembrane</keyword>
<reference evidence="4" key="1">
    <citation type="submission" date="2021-02" db="EMBL/GenBank/DDBJ databases">
        <authorList>
            <person name="Nowell W R."/>
        </authorList>
    </citation>
    <scope>NUCLEOTIDE SEQUENCE</scope>
</reference>
<comment type="caution">
    <text evidence="4">The sequence shown here is derived from an EMBL/GenBank/DDBJ whole genome shotgun (WGS) entry which is preliminary data.</text>
</comment>
<accession>A0A818MCF5</accession>
<protein>
    <submittedName>
        <fullName evidence="4">Uncharacterized protein</fullName>
    </submittedName>
</protein>
<dbReference type="Proteomes" id="UP000663860">
    <property type="component" value="Unassembled WGS sequence"/>
</dbReference>
<evidence type="ECO:0000313" key="5">
    <source>
        <dbReference type="Proteomes" id="UP000663868"/>
    </source>
</evidence>
<dbReference type="EMBL" id="CAJOBB010000152">
    <property type="protein sequence ID" value="CAF3586794.1"/>
    <property type="molecule type" value="Genomic_DNA"/>
</dbReference>
<evidence type="ECO:0000256" key="1">
    <source>
        <dbReference type="SAM" id="Coils"/>
    </source>
</evidence>
<evidence type="ECO:0000256" key="2">
    <source>
        <dbReference type="SAM" id="Phobius"/>
    </source>
</evidence>
<organism evidence="4 5">
    <name type="scientific">Adineta steineri</name>
    <dbReference type="NCBI Taxonomy" id="433720"/>
    <lineage>
        <taxon>Eukaryota</taxon>
        <taxon>Metazoa</taxon>
        <taxon>Spiralia</taxon>
        <taxon>Gnathifera</taxon>
        <taxon>Rotifera</taxon>
        <taxon>Eurotatoria</taxon>
        <taxon>Bdelloidea</taxon>
        <taxon>Adinetida</taxon>
        <taxon>Adinetidae</taxon>
        <taxon>Adineta</taxon>
    </lineage>
</organism>
<feature type="coiled-coil region" evidence="1">
    <location>
        <begin position="282"/>
        <end position="309"/>
    </location>
</feature>
<feature type="transmembrane region" description="Helical" evidence="2">
    <location>
        <begin position="12"/>
        <end position="35"/>
    </location>
</feature>
<dbReference type="Proteomes" id="UP000663868">
    <property type="component" value="Unassembled WGS sequence"/>
</dbReference>
<dbReference type="EMBL" id="CAJNOE010000547">
    <property type="protein sequence ID" value="CAF1265612.1"/>
    <property type="molecule type" value="Genomic_DNA"/>
</dbReference>
<keyword evidence="2" id="KW-1133">Transmembrane helix</keyword>
<evidence type="ECO:0000313" key="4">
    <source>
        <dbReference type="EMBL" id="CAF3586794.1"/>
    </source>
</evidence>
<keyword evidence="1" id="KW-0175">Coiled coil</keyword>
<gene>
    <name evidence="3" type="ORF">IZO911_LOCUS32133</name>
    <name evidence="4" type="ORF">KXQ929_LOCUS4413</name>
</gene>
<evidence type="ECO:0000313" key="3">
    <source>
        <dbReference type="EMBL" id="CAF1265612.1"/>
    </source>
</evidence>
<keyword evidence="2" id="KW-0472">Membrane</keyword>
<name>A0A818MCF5_9BILA</name>
<sequence length="518" mass="61702">MSITMDFNDAVVLLIIKDIVFCITSGLVLSLWYYIDRRMHRDHRNYKLNRSSLSVIDDDYSRSSINGDINSNTKKNNVSSENKETYPLVIKVLHDTDGNLMEADSIESVFTRSDTTDQSSNFTFDITSMNQQTITNQLPLLREEQSPICRRRVKTEANSSILNVYLMSKYERDIPPYLMVNNSTFGKMIKKQQNYAIHSVNIDILRKIALLIHREIVIDFERSIWLTYLKCGSGTLQSRNNINNNNNNNNRFKYWPKKLESILQSVKIIENLQITFTDEIYLNVVQTNLQEFENRKRQYQAELIEETKNITNYHLMIEPIIKNFIQKQLHSLYIRTTYTINFIYYEYEYHRLQFVLDGSNLNNDQKQEISHLCRSLYTYQESKEEFTLFTYYMKEKKDLLKVSDLIKNMTLPTHIKIMQNLYIRQQFIEQHRKVLGHYQVRMKKSLLNLAKKNMNEKQKLFHGTLISFQQNQRSLPLCHQLNWIVRNTIQLVLLNITERLRSIYQYKAFELFEKIPLN</sequence>
<proteinExistence type="predicted"/>
<dbReference type="AlphaFoldDB" id="A0A818MCF5"/>